<dbReference type="Gene3D" id="3.10.20.90">
    <property type="entry name" value="Phosphatidylinositol 3-kinase Catalytic Subunit, Chain A, domain 1"/>
    <property type="match status" value="1"/>
</dbReference>
<dbReference type="InterPro" id="IPR029071">
    <property type="entry name" value="Ubiquitin-like_domsf"/>
</dbReference>
<proteinExistence type="predicted"/>
<keyword evidence="8" id="KW-1185">Reference proteome</keyword>
<dbReference type="InterPro" id="IPR039751">
    <property type="entry name" value="HERPUD1/2"/>
</dbReference>
<feature type="region of interest" description="Disordered" evidence="5">
    <location>
        <begin position="232"/>
        <end position="269"/>
    </location>
</feature>
<evidence type="ECO:0000313" key="8">
    <source>
        <dbReference type="Proteomes" id="UP001219568"/>
    </source>
</evidence>
<feature type="compositionally biased region" description="Low complexity" evidence="5">
    <location>
        <begin position="597"/>
        <end position="626"/>
    </location>
</feature>
<evidence type="ECO:0000256" key="5">
    <source>
        <dbReference type="SAM" id="MobiDB-lite"/>
    </source>
</evidence>
<dbReference type="Proteomes" id="UP001219568">
    <property type="component" value="Unassembled WGS sequence"/>
</dbReference>
<gene>
    <name evidence="7" type="ORF">N7460_004669</name>
</gene>
<dbReference type="GO" id="GO:0030968">
    <property type="term" value="P:endoplasmic reticulum unfolded protein response"/>
    <property type="evidence" value="ECO:0007669"/>
    <property type="project" value="TreeGrafter"/>
</dbReference>
<dbReference type="SUPFAM" id="SSF54236">
    <property type="entry name" value="Ubiquitin-like"/>
    <property type="match status" value="1"/>
</dbReference>
<evidence type="ECO:0000256" key="2">
    <source>
        <dbReference type="ARBA" id="ARBA00022692"/>
    </source>
</evidence>
<dbReference type="Pfam" id="PF00240">
    <property type="entry name" value="ubiquitin"/>
    <property type="match status" value="1"/>
</dbReference>
<keyword evidence="3" id="KW-1133">Transmembrane helix</keyword>
<protein>
    <recommendedName>
        <fullName evidence="6">Ubiquitin-like domain-containing protein</fullName>
    </recommendedName>
</protein>
<comment type="subcellular location">
    <subcellularLocation>
        <location evidence="1">Membrane</location>
    </subcellularLocation>
</comment>
<accession>A0AAD6N8X3</accession>
<dbReference type="PANTHER" id="PTHR12943:SF27">
    <property type="entry name" value="HOMOCYSTEINE-INDUCED ENDOPLASMIC RETICULUM PROTEIN, ISOFORM A"/>
    <property type="match status" value="1"/>
</dbReference>
<name>A0AAD6N8X3_PENCN</name>
<feature type="compositionally biased region" description="Basic and acidic residues" evidence="5">
    <location>
        <begin position="586"/>
        <end position="596"/>
    </location>
</feature>
<sequence>MADAPSSSGEGATTTLNILCQILPPPGRYTMENLPLTTTVGQLRARISETFPGNPHPSTQRLIYQGKALLDDNVTLGGFLPSTNDSTHALHLVLPPPEPTHALASGASQPSSQAVSDRLRPLQARPFATGTPGLFGNSAANPSPFGPNRTAGSSLFGPNAAHSSGFGSNAPAGLSPFGPNTAQPSGFGHAPAGSSVFGPNAAHPGGFGPNRPTGSGLFGPIPANPSPFGPGITGFGPARTNGNPFGSLHNTNTGGGFQGFQPQPAATDDDTNLRLANLRSQTEEIERQLERGLLASSMRHIVNVRTELLGIQDAQFNRRRPLPEVGALIARVMDAYTRVCQLESMQLRERTSTSSHSHASANLETNAQGRCIVNSSVSENHSIFIMTGPGGSPQVILAPGAQLDGTIYLPGAQLDGTIYSPPAAASDAPVPPQPPQNAAIVENVFRQGMPNQQRRGNNIEQAGLARHMSRIWLFVRLWFVCYLTSEPGTWRRYIMVAVSLLVTLLSETEIPQQILRAVITPAQRHLEALARVGGPADPAATANDPRFQAFSMREQLRRIERSILLLLASVVPGLGEREVEAHYAAERGAELRRQEQEQAQAQEQQAQTTEAEGSANSAAQQEAPASQPEPTPAQN</sequence>
<reference evidence="7" key="2">
    <citation type="submission" date="2023-01" db="EMBL/GenBank/DDBJ databases">
        <authorList>
            <person name="Petersen C."/>
        </authorList>
    </citation>
    <scope>NUCLEOTIDE SEQUENCE</scope>
    <source>
        <strain evidence="7">IBT 15450</strain>
    </source>
</reference>
<dbReference type="PANTHER" id="PTHR12943">
    <property type="entry name" value="HOMOCYSTEINE-RESPONSIVE ENDOPLASMIC RETICULUM-RESIDENT UNIQUITIN-LIKE DOMAIN HERPUD PROTEIN FAMILY MEMBER"/>
    <property type="match status" value="1"/>
</dbReference>
<dbReference type="EMBL" id="JAQJZL010000004">
    <property type="protein sequence ID" value="KAJ6043314.1"/>
    <property type="molecule type" value="Genomic_DNA"/>
</dbReference>
<feature type="domain" description="Ubiquitin-like" evidence="6">
    <location>
        <begin position="16"/>
        <end position="77"/>
    </location>
</feature>
<dbReference type="PROSITE" id="PS50053">
    <property type="entry name" value="UBIQUITIN_2"/>
    <property type="match status" value="1"/>
</dbReference>
<comment type="caution">
    <text evidence="7">The sequence shown here is derived from an EMBL/GenBank/DDBJ whole genome shotgun (WGS) entry which is preliminary data.</text>
</comment>
<dbReference type="GO" id="GO:0016020">
    <property type="term" value="C:membrane"/>
    <property type="evidence" value="ECO:0007669"/>
    <property type="project" value="UniProtKB-SubCell"/>
</dbReference>
<feature type="region of interest" description="Disordered" evidence="5">
    <location>
        <begin position="586"/>
        <end position="635"/>
    </location>
</feature>
<feature type="region of interest" description="Disordered" evidence="5">
    <location>
        <begin position="171"/>
        <end position="211"/>
    </location>
</feature>
<keyword evidence="2" id="KW-0812">Transmembrane</keyword>
<evidence type="ECO:0000313" key="7">
    <source>
        <dbReference type="EMBL" id="KAJ6043314.1"/>
    </source>
</evidence>
<evidence type="ECO:0000256" key="3">
    <source>
        <dbReference type="ARBA" id="ARBA00022989"/>
    </source>
</evidence>
<feature type="region of interest" description="Disordered" evidence="5">
    <location>
        <begin position="93"/>
        <end position="158"/>
    </location>
</feature>
<feature type="compositionally biased region" description="Polar residues" evidence="5">
    <location>
        <begin position="106"/>
        <end position="115"/>
    </location>
</feature>
<evidence type="ECO:0000256" key="1">
    <source>
        <dbReference type="ARBA" id="ARBA00004370"/>
    </source>
</evidence>
<dbReference type="InterPro" id="IPR000626">
    <property type="entry name" value="Ubiquitin-like_dom"/>
</dbReference>
<evidence type="ECO:0000256" key="4">
    <source>
        <dbReference type="ARBA" id="ARBA00023136"/>
    </source>
</evidence>
<dbReference type="AlphaFoldDB" id="A0AAD6N8X3"/>
<evidence type="ECO:0000259" key="6">
    <source>
        <dbReference type="PROSITE" id="PS50053"/>
    </source>
</evidence>
<keyword evidence="4" id="KW-0472">Membrane</keyword>
<reference evidence="7" key="1">
    <citation type="journal article" date="2023" name="IMA Fungus">
        <title>Comparative genomic study of the Penicillium genus elucidates a diverse pangenome and 15 lateral gene transfer events.</title>
        <authorList>
            <person name="Petersen C."/>
            <person name="Sorensen T."/>
            <person name="Nielsen M.R."/>
            <person name="Sondergaard T.E."/>
            <person name="Sorensen J.L."/>
            <person name="Fitzpatrick D.A."/>
            <person name="Frisvad J.C."/>
            <person name="Nielsen K.L."/>
        </authorList>
    </citation>
    <scope>NUCLEOTIDE SEQUENCE</scope>
    <source>
        <strain evidence="7">IBT 15450</strain>
    </source>
</reference>
<organism evidence="7 8">
    <name type="scientific">Penicillium canescens</name>
    <dbReference type="NCBI Taxonomy" id="5083"/>
    <lineage>
        <taxon>Eukaryota</taxon>
        <taxon>Fungi</taxon>
        <taxon>Dikarya</taxon>
        <taxon>Ascomycota</taxon>
        <taxon>Pezizomycotina</taxon>
        <taxon>Eurotiomycetes</taxon>
        <taxon>Eurotiomycetidae</taxon>
        <taxon>Eurotiales</taxon>
        <taxon>Aspergillaceae</taxon>
        <taxon>Penicillium</taxon>
    </lineage>
</organism>